<keyword evidence="2" id="KW-1185">Reference proteome</keyword>
<accession>A0A1E3L1E7</accession>
<protein>
    <submittedName>
        <fullName evidence="1">Uncharacterized protein</fullName>
    </submittedName>
</protein>
<dbReference type="Proteomes" id="UP000094578">
    <property type="component" value="Unassembled WGS sequence"/>
</dbReference>
<sequence length="75" mass="8322">MWIRSQDGTTFIDATVLTLELETADHKFVISAYVGNGSVESAFTVGEYDQEHQAQDVLQRFAIHLQTGMTGAFQV</sequence>
<comment type="caution">
    <text evidence="1">The sequence shown here is derived from an EMBL/GenBank/DDBJ whole genome shotgun (WGS) entry which is preliminary data.</text>
</comment>
<dbReference type="EMBL" id="MDER01000051">
    <property type="protein sequence ID" value="ODP27608.1"/>
    <property type="molecule type" value="Genomic_DNA"/>
</dbReference>
<dbReference type="AlphaFoldDB" id="A0A1E3L1E7"/>
<dbReference type="RefSeq" id="WP_069328457.1">
    <property type="nucleotide sequence ID" value="NZ_MDER01000051.1"/>
</dbReference>
<evidence type="ECO:0000313" key="1">
    <source>
        <dbReference type="EMBL" id="ODP27608.1"/>
    </source>
</evidence>
<evidence type="ECO:0000313" key="2">
    <source>
        <dbReference type="Proteomes" id="UP000094578"/>
    </source>
</evidence>
<proteinExistence type="predicted"/>
<name>A0A1E3L1E7_9BACL</name>
<reference evidence="1 2" key="1">
    <citation type="submission" date="2016-08" db="EMBL/GenBank/DDBJ databases">
        <title>Genome sequencing of Paenibacillus sp. TI45-13ar, isolated from Korean traditional nuruk.</title>
        <authorList>
            <person name="Kim S.-J."/>
        </authorList>
    </citation>
    <scope>NUCLEOTIDE SEQUENCE [LARGE SCALE GENOMIC DNA]</scope>
    <source>
        <strain evidence="1 2">TI45-13ar</strain>
    </source>
</reference>
<organism evidence="1 2">
    <name type="scientific">Paenibacillus nuruki</name>
    <dbReference type="NCBI Taxonomy" id="1886670"/>
    <lineage>
        <taxon>Bacteria</taxon>
        <taxon>Bacillati</taxon>
        <taxon>Bacillota</taxon>
        <taxon>Bacilli</taxon>
        <taxon>Bacillales</taxon>
        <taxon>Paenibacillaceae</taxon>
        <taxon>Paenibacillus</taxon>
    </lineage>
</organism>
<gene>
    <name evidence="1" type="ORF">PTI45_03063</name>
</gene>